<evidence type="ECO:0000256" key="3">
    <source>
        <dbReference type="ARBA" id="ARBA00022741"/>
    </source>
</evidence>
<sequence length="314" mass="33941">MILTVTLNPSLDSIYFTETFVLGEMNRCGNPVKAVGGKGINAGRTAAILGAKVTAIGVLAGINGDFIRSALNKEPFFATHFLSISGESRNAVTVMDQEKNQTEIVELGPEITADTAEKVLNLVIDLSKKQKKEPILALCGSANTENDHLYQHYLEQLGGISKVLTDISGKQLKNILNSPVKPYFIKPNIHEFAELLHTTIKNKNDVIAHLTQPLIKDIPFVLVSCGSEGAIAKYKDRIFDVSIPAIDAINPTGSGDATVGGIAFALDQGFSIEETLRYGMACGMSNALEQAVGFVSTDNVEQLKKRIILRDVRI</sequence>
<feature type="domain" description="Carbohydrate kinase PfkB" evidence="7">
    <location>
        <begin position="12"/>
        <end position="289"/>
    </location>
</feature>
<keyword evidence="6" id="KW-0423">Lactose metabolism</keyword>
<keyword evidence="4 8" id="KW-0418">Kinase</keyword>
<keyword evidence="3 6" id="KW-0547">Nucleotide-binding</keyword>
<dbReference type="PANTHER" id="PTHR46566">
    <property type="entry name" value="1-PHOSPHOFRUCTOKINASE-RELATED"/>
    <property type="match status" value="1"/>
</dbReference>
<organism evidence="8 9">
    <name type="scientific">Enterococcus termitis</name>
    <dbReference type="NCBI Taxonomy" id="332950"/>
    <lineage>
        <taxon>Bacteria</taxon>
        <taxon>Bacillati</taxon>
        <taxon>Bacillota</taxon>
        <taxon>Bacilli</taxon>
        <taxon>Lactobacillales</taxon>
        <taxon>Enterococcaceae</taxon>
        <taxon>Enterococcus</taxon>
    </lineage>
</organism>
<comment type="pathway">
    <text evidence="6">Carbohydrate metabolism; D-tagatose 6-phosphate degradation; D-glyceraldehyde 3-phosphate and glycerone phosphate from D-tagatose 6-phosphate: step 1/2.</text>
</comment>
<dbReference type="GO" id="GO:0008443">
    <property type="term" value="F:phosphofructokinase activity"/>
    <property type="evidence" value="ECO:0007669"/>
    <property type="project" value="TreeGrafter"/>
</dbReference>
<evidence type="ECO:0000259" key="7">
    <source>
        <dbReference type="Pfam" id="PF00294"/>
    </source>
</evidence>
<dbReference type="PATRIC" id="fig|332950.4.peg.1760"/>
<dbReference type="GO" id="GO:0005988">
    <property type="term" value="P:lactose metabolic process"/>
    <property type="evidence" value="ECO:0007669"/>
    <property type="project" value="UniProtKB-KW"/>
</dbReference>
<dbReference type="RefSeq" id="WP_069663312.1">
    <property type="nucleotide sequence ID" value="NZ_JBHUJJ010000001.1"/>
</dbReference>
<evidence type="ECO:0000313" key="8">
    <source>
        <dbReference type="EMBL" id="OEG16918.1"/>
    </source>
</evidence>
<dbReference type="PROSITE" id="PS00584">
    <property type="entry name" value="PFKB_KINASES_2"/>
    <property type="match status" value="1"/>
</dbReference>
<dbReference type="CDD" id="cd01164">
    <property type="entry name" value="FruK_PfkB_like"/>
    <property type="match status" value="1"/>
</dbReference>
<accession>A0A1E5GW35</accession>
<evidence type="ECO:0000256" key="6">
    <source>
        <dbReference type="PIRNR" id="PIRNR000535"/>
    </source>
</evidence>
<dbReference type="Gene3D" id="3.40.1190.20">
    <property type="match status" value="1"/>
</dbReference>
<comment type="similarity">
    <text evidence="1">Belongs to the carbohydrate kinase pfkB family.</text>
</comment>
<evidence type="ECO:0000256" key="4">
    <source>
        <dbReference type="ARBA" id="ARBA00022777"/>
    </source>
</evidence>
<dbReference type="InterPro" id="IPR029056">
    <property type="entry name" value="Ribokinase-like"/>
</dbReference>
<evidence type="ECO:0000256" key="2">
    <source>
        <dbReference type="ARBA" id="ARBA00022679"/>
    </source>
</evidence>
<reference evidence="9" key="1">
    <citation type="submission" date="2016-09" db="EMBL/GenBank/DDBJ databases">
        <authorList>
            <person name="Gulvik C.A."/>
        </authorList>
    </citation>
    <scope>NUCLEOTIDE SEQUENCE [LARGE SCALE GENOMIC DNA]</scope>
    <source>
        <strain evidence="9">LMG 8895</strain>
    </source>
</reference>
<dbReference type="GO" id="GO:0005524">
    <property type="term" value="F:ATP binding"/>
    <property type="evidence" value="ECO:0007669"/>
    <property type="project" value="UniProtKB-KW"/>
</dbReference>
<dbReference type="AlphaFoldDB" id="A0A1E5GW35"/>
<name>A0A1E5GW35_9ENTE</name>
<dbReference type="GO" id="GO:2001059">
    <property type="term" value="P:D-tagatose 6-phosphate catabolic process"/>
    <property type="evidence" value="ECO:0007669"/>
    <property type="project" value="UniProtKB-UniPathway"/>
</dbReference>
<proteinExistence type="inferred from homology"/>
<dbReference type="SUPFAM" id="SSF53613">
    <property type="entry name" value="Ribokinase-like"/>
    <property type="match status" value="1"/>
</dbReference>
<dbReference type="Pfam" id="PF00294">
    <property type="entry name" value="PfkB"/>
    <property type="match status" value="1"/>
</dbReference>
<evidence type="ECO:0000256" key="1">
    <source>
        <dbReference type="ARBA" id="ARBA00005380"/>
    </source>
</evidence>
<gene>
    <name evidence="8" type="ORF">BCR25_04790</name>
</gene>
<dbReference type="PIRSF" id="PIRSF000535">
    <property type="entry name" value="1PFK/6PFK/LacC"/>
    <property type="match status" value="1"/>
</dbReference>
<comment type="catalytic activity">
    <reaction evidence="6">
        <text>D-tagatofuranose 6-phosphate + ATP = D-tagatofuranose 1,6-bisphosphate + ADP + H(+)</text>
        <dbReference type="Rhea" id="RHEA:12420"/>
        <dbReference type="ChEBI" id="CHEBI:15378"/>
        <dbReference type="ChEBI" id="CHEBI:30616"/>
        <dbReference type="ChEBI" id="CHEBI:58694"/>
        <dbReference type="ChEBI" id="CHEBI:58695"/>
        <dbReference type="ChEBI" id="CHEBI:456216"/>
        <dbReference type="EC" id="2.7.1.144"/>
    </reaction>
</comment>
<evidence type="ECO:0000256" key="5">
    <source>
        <dbReference type="ARBA" id="ARBA00022840"/>
    </source>
</evidence>
<dbReference type="EMBL" id="MIJY01000012">
    <property type="protein sequence ID" value="OEG16918.1"/>
    <property type="molecule type" value="Genomic_DNA"/>
</dbReference>
<dbReference type="UniPathway" id="UPA00704">
    <property type="reaction ID" value="UER00715"/>
</dbReference>
<keyword evidence="9" id="KW-1185">Reference proteome</keyword>
<keyword evidence="5 6" id="KW-0067">ATP-binding</keyword>
<dbReference type="InterPro" id="IPR002173">
    <property type="entry name" value="Carboh/pur_kinase_PfkB_CS"/>
</dbReference>
<dbReference type="GO" id="GO:0005829">
    <property type="term" value="C:cytosol"/>
    <property type="evidence" value="ECO:0007669"/>
    <property type="project" value="TreeGrafter"/>
</dbReference>
<dbReference type="InterPro" id="IPR017583">
    <property type="entry name" value="Tagatose/fructose_Pkinase"/>
</dbReference>
<evidence type="ECO:0000313" key="9">
    <source>
        <dbReference type="Proteomes" id="UP000095094"/>
    </source>
</evidence>
<keyword evidence="2 6" id="KW-0808">Transferase</keyword>
<dbReference type="OrthoDB" id="9801219at2"/>
<comment type="similarity">
    <text evidence="6">Belongs to the carbohydrate kinase PfkB family. LacC subfamily.</text>
</comment>
<dbReference type="PANTHER" id="PTHR46566:SF1">
    <property type="entry name" value="1-PHOSPHOFRUCTOKINASE"/>
    <property type="match status" value="1"/>
</dbReference>
<dbReference type="EC" id="2.7.1.144" evidence="6"/>
<dbReference type="GO" id="GO:0009024">
    <property type="term" value="F:tagatose-6-phosphate kinase activity"/>
    <property type="evidence" value="ECO:0007669"/>
    <property type="project" value="UniProtKB-EC"/>
</dbReference>
<comment type="caution">
    <text evidence="8">The sequence shown here is derived from an EMBL/GenBank/DDBJ whole genome shotgun (WGS) entry which is preliminary data.</text>
</comment>
<protein>
    <recommendedName>
        <fullName evidence="6">Tagatose-6-phosphate kinase</fullName>
        <ecNumber evidence="6">2.7.1.144</ecNumber>
    </recommendedName>
</protein>
<dbReference type="NCBIfam" id="TIGR03168">
    <property type="entry name" value="1-PFK"/>
    <property type="match status" value="1"/>
</dbReference>
<dbReference type="InterPro" id="IPR011611">
    <property type="entry name" value="PfkB_dom"/>
</dbReference>
<dbReference type="Proteomes" id="UP000095094">
    <property type="component" value="Unassembled WGS sequence"/>
</dbReference>